<organism evidence="1 2">
    <name type="scientific">Coffea canephora</name>
    <name type="common">Robusta coffee</name>
    <dbReference type="NCBI Taxonomy" id="49390"/>
    <lineage>
        <taxon>Eukaryota</taxon>
        <taxon>Viridiplantae</taxon>
        <taxon>Streptophyta</taxon>
        <taxon>Embryophyta</taxon>
        <taxon>Tracheophyta</taxon>
        <taxon>Spermatophyta</taxon>
        <taxon>Magnoliopsida</taxon>
        <taxon>eudicotyledons</taxon>
        <taxon>Gunneridae</taxon>
        <taxon>Pentapetalae</taxon>
        <taxon>asterids</taxon>
        <taxon>lamiids</taxon>
        <taxon>Gentianales</taxon>
        <taxon>Rubiaceae</taxon>
        <taxon>Ixoroideae</taxon>
        <taxon>Gardenieae complex</taxon>
        <taxon>Bertiereae - Coffeeae clade</taxon>
        <taxon>Coffeeae</taxon>
        <taxon>Coffea</taxon>
    </lineage>
</organism>
<accession>A0A068VKG1</accession>
<evidence type="ECO:0000313" key="1">
    <source>
        <dbReference type="EMBL" id="CDP21290.1"/>
    </source>
</evidence>
<dbReference type="EMBL" id="HG742246">
    <property type="protein sequence ID" value="CDP21290.1"/>
    <property type="molecule type" value="Genomic_DNA"/>
</dbReference>
<sequence>MIVGCFFFYVCSDFGHKAQQGTSSMALTYYLYFLKVLQFVAEQDPASAE</sequence>
<dbReference type="AlphaFoldDB" id="A0A068VKG1"/>
<proteinExistence type="predicted"/>
<evidence type="ECO:0000313" key="2">
    <source>
        <dbReference type="Proteomes" id="UP000295252"/>
    </source>
</evidence>
<dbReference type="InParanoid" id="A0A068VKG1"/>
<keyword evidence="2" id="KW-1185">Reference proteome</keyword>
<gene>
    <name evidence="1" type="ORF">GSCOC_T00007871001</name>
</gene>
<dbReference type="Gramene" id="CDP21290">
    <property type="protein sequence ID" value="CDP21290"/>
    <property type="gene ID" value="GSCOC_T00007871001"/>
</dbReference>
<reference evidence="2" key="1">
    <citation type="journal article" date="2014" name="Science">
        <title>The coffee genome provides insight into the convergent evolution of caffeine biosynthesis.</title>
        <authorList>
            <person name="Denoeud F."/>
            <person name="Carretero-Paulet L."/>
            <person name="Dereeper A."/>
            <person name="Droc G."/>
            <person name="Guyot R."/>
            <person name="Pietrella M."/>
            <person name="Zheng C."/>
            <person name="Alberti A."/>
            <person name="Anthony F."/>
            <person name="Aprea G."/>
            <person name="Aury J.M."/>
            <person name="Bento P."/>
            <person name="Bernard M."/>
            <person name="Bocs S."/>
            <person name="Campa C."/>
            <person name="Cenci A."/>
            <person name="Combes M.C."/>
            <person name="Crouzillat D."/>
            <person name="Da Silva C."/>
            <person name="Daddiego L."/>
            <person name="De Bellis F."/>
            <person name="Dussert S."/>
            <person name="Garsmeur O."/>
            <person name="Gayraud T."/>
            <person name="Guignon V."/>
            <person name="Jahn K."/>
            <person name="Jamilloux V."/>
            <person name="Joet T."/>
            <person name="Labadie K."/>
            <person name="Lan T."/>
            <person name="Leclercq J."/>
            <person name="Lepelley M."/>
            <person name="Leroy T."/>
            <person name="Li L.T."/>
            <person name="Librado P."/>
            <person name="Lopez L."/>
            <person name="Munoz A."/>
            <person name="Noel B."/>
            <person name="Pallavicini A."/>
            <person name="Perrotta G."/>
            <person name="Poncet V."/>
            <person name="Pot D."/>
            <person name="Priyono X."/>
            <person name="Rigoreau M."/>
            <person name="Rouard M."/>
            <person name="Rozas J."/>
            <person name="Tranchant-Dubreuil C."/>
            <person name="VanBuren R."/>
            <person name="Zhang Q."/>
            <person name="Andrade A.C."/>
            <person name="Argout X."/>
            <person name="Bertrand B."/>
            <person name="de Kochko A."/>
            <person name="Graziosi G."/>
            <person name="Henry R.J."/>
            <person name="Jayarama X."/>
            <person name="Ming R."/>
            <person name="Nagai C."/>
            <person name="Rounsley S."/>
            <person name="Sankoff D."/>
            <person name="Giuliano G."/>
            <person name="Albert V.A."/>
            <person name="Wincker P."/>
            <person name="Lashermes P."/>
        </authorList>
    </citation>
    <scope>NUCLEOTIDE SEQUENCE [LARGE SCALE GENOMIC DNA]</scope>
    <source>
        <strain evidence="2">cv. DH200-94</strain>
    </source>
</reference>
<protein>
    <submittedName>
        <fullName evidence="1">DH200=94 genomic scaffold, scaffold_3162</fullName>
    </submittedName>
</protein>
<dbReference type="Proteomes" id="UP000295252">
    <property type="component" value="Unassembled WGS sequence"/>
</dbReference>
<name>A0A068VKG1_COFCA</name>